<dbReference type="Proteomes" id="UP000828390">
    <property type="component" value="Unassembled WGS sequence"/>
</dbReference>
<name>A0A9D3Y0Q8_DREPO</name>
<dbReference type="EMBL" id="JAIWYP010000052">
    <property type="protein sequence ID" value="KAH3690823.1"/>
    <property type="molecule type" value="Genomic_DNA"/>
</dbReference>
<dbReference type="AlphaFoldDB" id="A0A9D3Y0Q8"/>
<evidence type="ECO:0000313" key="2">
    <source>
        <dbReference type="EMBL" id="KAH3690823.1"/>
    </source>
</evidence>
<gene>
    <name evidence="2" type="ORF">DPMN_190601</name>
</gene>
<protein>
    <submittedName>
        <fullName evidence="2">Uncharacterized protein</fullName>
    </submittedName>
</protein>
<reference evidence="2" key="2">
    <citation type="submission" date="2020-11" db="EMBL/GenBank/DDBJ databases">
        <authorList>
            <person name="McCartney M.A."/>
            <person name="Auch B."/>
            <person name="Kono T."/>
            <person name="Mallez S."/>
            <person name="Becker A."/>
            <person name="Gohl D.M."/>
            <person name="Silverstein K.A.T."/>
            <person name="Koren S."/>
            <person name="Bechman K.B."/>
            <person name="Herman A."/>
            <person name="Abrahante J.E."/>
            <person name="Garbe J."/>
        </authorList>
    </citation>
    <scope>NUCLEOTIDE SEQUENCE</scope>
    <source>
        <strain evidence="2">Duluth1</strain>
        <tissue evidence="2">Whole animal</tissue>
    </source>
</reference>
<keyword evidence="3" id="KW-1185">Reference proteome</keyword>
<proteinExistence type="predicted"/>
<evidence type="ECO:0000313" key="3">
    <source>
        <dbReference type="Proteomes" id="UP000828390"/>
    </source>
</evidence>
<comment type="caution">
    <text evidence="2">The sequence shown here is derived from an EMBL/GenBank/DDBJ whole genome shotgun (WGS) entry which is preliminary data.</text>
</comment>
<reference evidence="2" key="1">
    <citation type="journal article" date="2019" name="bioRxiv">
        <title>The Genome of the Zebra Mussel, Dreissena polymorpha: A Resource for Invasive Species Research.</title>
        <authorList>
            <person name="McCartney M.A."/>
            <person name="Auch B."/>
            <person name="Kono T."/>
            <person name="Mallez S."/>
            <person name="Zhang Y."/>
            <person name="Obille A."/>
            <person name="Becker A."/>
            <person name="Abrahante J.E."/>
            <person name="Garbe J."/>
            <person name="Badalamenti J.P."/>
            <person name="Herman A."/>
            <person name="Mangelson H."/>
            <person name="Liachko I."/>
            <person name="Sullivan S."/>
            <person name="Sone E.D."/>
            <person name="Koren S."/>
            <person name="Silverstein K.A.T."/>
            <person name="Beckman K.B."/>
            <person name="Gohl D.M."/>
        </authorList>
    </citation>
    <scope>NUCLEOTIDE SEQUENCE</scope>
    <source>
        <strain evidence="2">Duluth1</strain>
        <tissue evidence="2">Whole animal</tissue>
    </source>
</reference>
<accession>A0A9D3Y0Q8</accession>
<sequence>MPLELEGHVDLGGPNSGSDDDHGQEKHAGWLSMLVLRRGICRYRHLACHDTLVPLGGARPRPGGLRGRCWILMLASPRSKTPFCDDVFYVNCQILEVPGLLSTSPQIRQQRHKARG</sequence>
<feature type="region of interest" description="Disordered" evidence="1">
    <location>
        <begin position="1"/>
        <end position="24"/>
    </location>
</feature>
<evidence type="ECO:0000256" key="1">
    <source>
        <dbReference type="SAM" id="MobiDB-lite"/>
    </source>
</evidence>
<organism evidence="2 3">
    <name type="scientific">Dreissena polymorpha</name>
    <name type="common">Zebra mussel</name>
    <name type="synonym">Mytilus polymorpha</name>
    <dbReference type="NCBI Taxonomy" id="45954"/>
    <lineage>
        <taxon>Eukaryota</taxon>
        <taxon>Metazoa</taxon>
        <taxon>Spiralia</taxon>
        <taxon>Lophotrochozoa</taxon>
        <taxon>Mollusca</taxon>
        <taxon>Bivalvia</taxon>
        <taxon>Autobranchia</taxon>
        <taxon>Heteroconchia</taxon>
        <taxon>Euheterodonta</taxon>
        <taxon>Imparidentia</taxon>
        <taxon>Neoheterodontei</taxon>
        <taxon>Myida</taxon>
        <taxon>Dreissenoidea</taxon>
        <taxon>Dreissenidae</taxon>
        <taxon>Dreissena</taxon>
    </lineage>
</organism>